<dbReference type="AlphaFoldDB" id="A0A4Q7TVA0"/>
<dbReference type="SUPFAM" id="SSF53300">
    <property type="entry name" value="vWA-like"/>
    <property type="match status" value="1"/>
</dbReference>
<dbReference type="Pfam" id="PF00092">
    <property type="entry name" value="VWA"/>
    <property type="match status" value="1"/>
</dbReference>
<feature type="compositionally biased region" description="Low complexity" evidence="1">
    <location>
        <begin position="248"/>
        <end position="258"/>
    </location>
</feature>
<dbReference type="CDD" id="cd00198">
    <property type="entry name" value="vWFA"/>
    <property type="match status" value="1"/>
</dbReference>
<reference evidence="3 4" key="1">
    <citation type="journal article" date="2015" name="Stand. Genomic Sci.">
        <title>Genomic Encyclopedia of Bacterial and Archaeal Type Strains, Phase III: the genomes of soil and plant-associated and newly described type strains.</title>
        <authorList>
            <person name="Whitman W.B."/>
            <person name="Woyke T."/>
            <person name="Klenk H.P."/>
            <person name="Zhou Y."/>
            <person name="Lilburn T.G."/>
            <person name="Beck B.J."/>
            <person name="De Vos P."/>
            <person name="Vandamme P."/>
            <person name="Eisen J.A."/>
            <person name="Garrity G."/>
            <person name="Hugenholtz P."/>
            <person name="Kyrpides N.C."/>
        </authorList>
    </citation>
    <scope>NUCLEOTIDE SEQUENCE [LARGE SCALE GENOMIC DNA]</scope>
    <source>
        <strain evidence="3 4">RF6</strain>
    </source>
</reference>
<dbReference type="InterPro" id="IPR002035">
    <property type="entry name" value="VWF_A"/>
</dbReference>
<feature type="region of interest" description="Disordered" evidence="1">
    <location>
        <begin position="230"/>
        <end position="292"/>
    </location>
</feature>
<dbReference type="PROSITE" id="PS50234">
    <property type="entry name" value="VWFA"/>
    <property type="match status" value="1"/>
</dbReference>
<evidence type="ECO:0000259" key="2">
    <source>
        <dbReference type="PROSITE" id="PS50234"/>
    </source>
</evidence>
<proteinExistence type="predicted"/>
<keyword evidence="4" id="KW-1185">Reference proteome</keyword>
<feature type="compositionally biased region" description="Basic and acidic residues" evidence="1">
    <location>
        <begin position="281"/>
        <end position="292"/>
    </location>
</feature>
<name>A0A4Q7TVA0_9MICO</name>
<dbReference type="RefSeq" id="WP_130454419.1">
    <property type="nucleotide sequence ID" value="NZ_QYAG01000001.1"/>
</dbReference>
<accession>A0A4Q7TVA0</accession>
<dbReference type="EMBL" id="SHKI01000005">
    <property type="protein sequence ID" value="RZT64845.1"/>
    <property type="molecule type" value="Genomic_DNA"/>
</dbReference>
<evidence type="ECO:0000313" key="3">
    <source>
        <dbReference type="EMBL" id="RZT64845.1"/>
    </source>
</evidence>
<dbReference type="Gene3D" id="3.40.50.410">
    <property type="entry name" value="von Willebrand factor, type A domain"/>
    <property type="match status" value="1"/>
</dbReference>
<dbReference type="OrthoDB" id="4987941at2"/>
<dbReference type="SMART" id="SM00327">
    <property type="entry name" value="VWA"/>
    <property type="match status" value="1"/>
</dbReference>
<dbReference type="InterPro" id="IPR036465">
    <property type="entry name" value="vWFA_dom_sf"/>
</dbReference>
<gene>
    <name evidence="3" type="ORF">EV139_2269</name>
</gene>
<organism evidence="3 4">
    <name type="scientific">Leucobacter luti</name>
    <dbReference type="NCBI Taxonomy" id="340320"/>
    <lineage>
        <taxon>Bacteria</taxon>
        <taxon>Bacillati</taxon>
        <taxon>Actinomycetota</taxon>
        <taxon>Actinomycetes</taxon>
        <taxon>Micrococcales</taxon>
        <taxon>Microbacteriaceae</taxon>
        <taxon>Leucobacter</taxon>
    </lineage>
</organism>
<feature type="compositionally biased region" description="Low complexity" evidence="1">
    <location>
        <begin position="270"/>
        <end position="279"/>
    </location>
</feature>
<evidence type="ECO:0000313" key="4">
    <source>
        <dbReference type="Proteomes" id="UP000291832"/>
    </source>
</evidence>
<comment type="caution">
    <text evidence="3">The sequence shown here is derived from an EMBL/GenBank/DDBJ whole genome shotgun (WGS) entry which is preliminary data.</text>
</comment>
<dbReference type="Proteomes" id="UP000291832">
    <property type="component" value="Unassembled WGS sequence"/>
</dbReference>
<evidence type="ECO:0000256" key="1">
    <source>
        <dbReference type="SAM" id="MobiDB-lite"/>
    </source>
</evidence>
<protein>
    <submittedName>
        <fullName evidence="3">von Willebrand factor type A domain-containing protein</fullName>
    </submittedName>
</protein>
<feature type="domain" description="VWFA" evidence="2">
    <location>
        <begin position="445"/>
        <end position="609"/>
    </location>
</feature>
<sequence length="641" mass="66133">METDAGVSAPVGELSARLAAVGGVLGVPVVVTGDERWEVVDGTLRVGLGWYLSRGHGAAEAVALAMLHLWEGPRGERVAAARARRARSIAEQRPAVAPLLDAVLRVQSAGELLRAMPGVRGPLAAALTRGMPGDLGVLPRHLQWVALVLWFGVAERADQRVAAAVGTLDAGVAEELARLSVLGGAGVDPVRRVLAPDPSRSALQRFERALALLLPPYERLLARDAAERGLGQDGGNSGAAADEAAGLETGSGAADADAAGGGDDTDTDTSEAAPQSAAADEQERARAGEGRDGAEGADLFAAEHAGFVETMLTTPMPATGALLDAVLELARDPALDESTGAREPGGAGGAAVAGSGSTALAEYRARAAELAPAIERMRALWERVIAERLALRPALSRRPQPEGDELAIEALPGAVAQAFAGVARPLAYRSRVVRPRRTRRAGSTDYVFLVDRSASMQGAIAAAASDAMLIMLEALSGVERDVRHAERAAGSELELDIRTALLVFDAEVAVVKPLSGGIDDAVRRALDAAIRSPRGSTNDGAALRAAAEQLGVAGHASEAPLAAADGVERRRIVILISDGGSNDPVAAARELRALRAAGVLVVGCGFGSDEMTDRYAPDGRRVERPALLAETLHDIIASELP</sequence>